<evidence type="ECO:0000313" key="2">
    <source>
        <dbReference type="EMBL" id="RQP21468.1"/>
    </source>
</evidence>
<evidence type="ECO:0000313" key="3">
    <source>
        <dbReference type="Proteomes" id="UP000267464"/>
    </source>
</evidence>
<accession>A0A3N7HHH7</accession>
<proteinExistence type="predicted"/>
<reference evidence="2 3" key="1">
    <citation type="submission" date="2018-08" db="EMBL/GenBank/DDBJ databases">
        <authorList>
            <person name="Khan S.A."/>
            <person name="Jeon C.O."/>
            <person name="Chun B.H."/>
            <person name="Jeong S.E."/>
        </authorList>
    </citation>
    <scope>NUCLEOTIDE SEQUENCE [LARGE SCALE GENOMIC DNA]</scope>
    <source>
        <strain evidence="2 3">S-16</strain>
    </source>
</reference>
<gene>
    <name evidence="2" type="ORF">DZC73_26465</name>
</gene>
<feature type="region of interest" description="Disordered" evidence="1">
    <location>
        <begin position="89"/>
        <end position="110"/>
    </location>
</feature>
<dbReference type="Proteomes" id="UP000267464">
    <property type="component" value="Unassembled WGS sequence"/>
</dbReference>
<comment type="caution">
    <text evidence="2">The sequence shown here is derived from an EMBL/GenBank/DDBJ whole genome shotgun (WGS) entry which is preliminary data.</text>
</comment>
<evidence type="ECO:0000256" key="1">
    <source>
        <dbReference type="SAM" id="MobiDB-lite"/>
    </source>
</evidence>
<sequence>MPIDPDVMTIVSHLSRYWRQHPDACDTSEGIARWWIDVDPQPVPATLVEGALGWMSACGVVEALHAADGRVRYRRASADDALDAKLDALADDPQSVMPSGSPTQGPPQVH</sequence>
<name>A0A3N7HHH7_9BURK</name>
<organism evidence="2 3">
    <name type="scientific">Piscinibacter terrae</name>
    <dbReference type="NCBI Taxonomy" id="2496871"/>
    <lineage>
        <taxon>Bacteria</taxon>
        <taxon>Pseudomonadati</taxon>
        <taxon>Pseudomonadota</taxon>
        <taxon>Betaproteobacteria</taxon>
        <taxon>Burkholderiales</taxon>
        <taxon>Sphaerotilaceae</taxon>
        <taxon>Piscinibacter</taxon>
    </lineage>
</organism>
<keyword evidence="3" id="KW-1185">Reference proteome</keyword>
<dbReference type="AlphaFoldDB" id="A0A3N7HHH7"/>
<protein>
    <submittedName>
        <fullName evidence="2">Uncharacterized protein</fullName>
    </submittedName>
</protein>
<dbReference type="EMBL" id="QUSW01000010">
    <property type="protein sequence ID" value="RQP21468.1"/>
    <property type="molecule type" value="Genomic_DNA"/>
</dbReference>
<reference evidence="2 3" key="2">
    <citation type="submission" date="2018-12" db="EMBL/GenBank/DDBJ databases">
        <title>Rhizobacter gummiphilus sp. nov., a rubber-degrading bacterium isolated from the soil of a botanical garden in Japan.</title>
        <authorList>
            <person name="Shunsuke S.S."/>
        </authorList>
    </citation>
    <scope>NUCLEOTIDE SEQUENCE [LARGE SCALE GENOMIC DNA]</scope>
    <source>
        <strain evidence="2 3">S-16</strain>
    </source>
</reference>